<evidence type="ECO:0000313" key="2">
    <source>
        <dbReference type="EMBL" id="TWB26883.1"/>
    </source>
</evidence>
<protein>
    <submittedName>
        <fullName evidence="2">Uncharacterized protein</fullName>
    </submittedName>
</protein>
<organism evidence="2 3">
    <name type="scientific">Nitrospirillum amazonense</name>
    <dbReference type="NCBI Taxonomy" id="28077"/>
    <lineage>
        <taxon>Bacteria</taxon>
        <taxon>Pseudomonadati</taxon>
        <taxon>Pseudomonadota</taxon>
        <taxon>Alphaproteobacteria</taxon>
        <taxon>Rhodospirillales</taxon>
        <taxon>Azospirillaceae</taxon>
        <taxon>Nitrospirillum</taxon>
    </lineage>
</organism>
<sequence>MTDLTMTAATRTFTAHAGHAPRGLAAAIRHLPLLAVTALLSVAILSAF</sequence>
<keyword evidence="1" id="KW-1133">Transmembrane helix</keyword>
<dbReference type="AlphaFoldDB" id="A0A560FZ17"/>
<dbReference type="EMBL" id="VITO01000007">
    <property type="protein sequence ID" value="TWB26883.1"/>
    <property type="molecule type" value="Genomic_DNA"/>
</dbReference>
<keyword evidence="3" id="KW-1185">Reference proteome</keyword>
<proteinExistence type="predicted"/>
<feature type="transmembrane region" description="Helical" evidence="1">
    <location>
        <begin position="27"/>
        <end position="47"/>
    </location>
</feature>
<name>A0A560FZ17_9PROT</name>
<accession>A0A560FZ17</accession>
<keyword evidence="1" id="KW-0812">Transmembrane</keyword>
<keyword evidence="1" id="KW-0472">Membrane</keyword>
<gene>
    <name evidence="2" type="ORF">FBZ88_10747</name>
</gene>
<evidence type="ECO:0000256" key="1">
    <source>
        <dbReference type="SAM" id="Phobius"/>
    </source>
</evidence>
<reference evidence="2 3" key="1">
    <citation type="submission" date="2019-06" db="EMBL/GenBank/DDBJ databases">
        <title>Genomic Encyclopedia of Type Strains, Phase IV (KMG-V): Genome sequencing to study the core and pangenomes of soil and plant-associated prokaryotes.</title>
        <authorList>
            <person name="Whitman W."/>
        </authorList>
    </citation>
    <scope>NUCLEOTIDE SEQUENCE [LARGE SCALE GENOMIC DNA]</scope>
    <source>
        <strain evidence="2 3">BR 11865</strain>
    </source>
</reference>
<evidence type="ECO:0000313" key="3">
    <source>
        <dbReference type="Proteomes" id="UP000316545"/>
    </source>
</evidence>
<comment type="caution">
    <text evidence="2">The sequence shown here is derived from an EMBL/GenBank/DDBJ whole genome shotgun (WGS) entry which is preliminary data.</text>
</comment>
<dbReference type="Proteomes" id="UP000316545">
    <property type="component" value="Unassembled WGS sequence"/>
</dbReference>
<dbReference type="RefSeq" id="WP_186464355.1">
    <property type="nucleotide sequence ID" value="NZ_JAYNFR010000023.1"/>
</dbReference>